<evidence type="ECO:0000313" key="4">
    <source>
        <dbReference type="EMBL" id="KAJ7203822.1"/>
    </source>
</evidence>
<keyword evidence="2" id="KW-0863">Zinc-finger</keyword>
<dbReference type="Pfam" id="PF14223">
    <property type="entry name" value="Retrotran_gag_2"/>
    <property type="match status" value="1"/>
</dbReference>
<dbReference type="Gene3D" id="4.10.60.10">
    <property type="entry name" value="Zinc finger, CCHC-type"/>
    <property type="match status" value="1"/>
</dbReference>
<sequence length="139" mass="15163">MRAHVASVRGHAEKLGRLYQDKPSDAQVIAILLMSLPPSYDALAVALDAHPSSGDIDFVVGRLLNEEQRQETEIGGVMPSYGESTTALNANTRDMSRVTCFKCHKRGHYQSQCPEPGPLVPLPPRDATQASIANTTFQF</sequence>
<proteinExistence type="predicted"/>
<organism evidence="4 5">
    <name type="scientific">Mycena pura</name>
    <dbReference type="NCBI Taxonomy" id="153505"/>
    <lineage>
        <taxon>Eukaryota</taxon>
        <taxon>Fungi</taxon>
        <taxon>Dikarya</taxon>
        <taxon>Basidiomycota</taxon>
        <taxon>Agaricomycotina</taxon>
        <taxon>Agaricomycetes</taxon>
        <taxon>Agaricomycetidae</taxon>
        <taxon>Agaricales</taxon>
        <taxon>Marasmiineae</taxon>
        <taxon>Mycenaceae</taxon>
        <taxon>Mycena</taxon>
    </lineage>
</organism>
<keyword evidence="2" id="KW-0479">Metal-binding</keyword>
<dbReference type="InterPro" id="IPR001878">
    <property type="entry name" value="Znf_CCHC"/>
</dbReference>
<dbReference type="EMBL" id="JARJCW010000049">
    <property type="protein sequence ID" value="KAJ7203822.1"/>
    <property type="molecule type" value="Genomic_DNA"/>
</dbReference>
<dbReference type="InterPro" id="IPR036875">
    <property type="entry name" value="Znf_CCHC_sf"/>
</dbReference>
<dbReference type="AlphaFoldDB" id="A0AAD6VA05"/>
<dbReference type="PROSITE" id="PS50158">
    <property type="entry name" value="ZF_CCHC"/>
    <property type="match status" value="1"/>
</dbReference>
<evidence type="ECO:0000256" key="1">
    <source>
        <dbReference type="ARBA" id="ARBA00022664"/>
    </source>
</evidence>
<evidence type="ECO:0000256" key="2">
    <source>
        <dbReference type="PROSITE-ProRule" id="PRU00047"/>
    </source>
</evidence>
<comment type="caution">
    <text evidence="4">The sequence shown here is derived from an EMBL/GenBank/DDBJ whole genome shotgun (WGS) entry which is preliminary data.</text>
</comment>
<dbReference type="GO" id="GO:0003676">
    <property type="term" value="F:nucleic acid binding"/>
    <property type="evidence" value="ECO:0007669"/>
    <property type="project" value="InterPro"/>
</dbReference>
<protein>
    <recommendedName>
        <fullName evidence="3">CCHC-type domain-containing protein</fullName>
    </recommendedName>
</protein>
<accession>A0AAD6VA05</accession>
<gene>
    <name evidence="4" type="ORF">GGX14DRAFT_369237</name>
</gene>
<keyword evidence="5" id="KW-1185">Reference proteome</keyword>
<evidence type="ECO:0000313" key="5">
    <source>
        <dbReference type="Proteomes" id="UP001219525"/>
    </source>
</evidence>
<keyword evidence="1" id="KW-0507">mRNA processing</keyword>
<name>A0AAD6VA05_9AGAR</name>
<evidence type="ECO:0000259" key="3">
    <source>
        <dbReference type="PROSITE" id="PS50158"/>
    </source>
</evidence>
<feature type="domain" description="CCHC-type" evidence="3">
    <location>
        <begin position="100"/>
        <end position="115"/>
    </location>
</feature>
<dbReference type="SUPFAM" id="SSF57756">
    <property type="entry name" value="Retrovirus zinc finger-like domains"/>
    <property type="match status" value="1"/>
</dbReference>
<dbReference type="Proteomes" id="UP001219525">
    <property type="component" value="Unassembled WGS sequence"/>
</dbReference>
<reference evidence="4" key="1">
    <citation type="submission" date="2023-03" db="EMBL/GenBank/DDBJ databases">
        <title>Massive genome expansion in bonnet fungi (Mycena s.s.) driven by repeated elements and novel gene families across ecological guilds.</title>
        <authorList>
            <consortium name="Lawrence Berkeley National Laboratory"/>
            <person name="Harder C.B."/>
            <person name="Miyauchi S."/>
            <person name="Viragh M."/>
            <person name="Kuo A."/>
            <person name="Thoen E."/>
            <person name="Andreopoulos B."/>
            <person name="Lu D."/>
            <person name="Skrede I."/>
            <person name="Drula E."/>
            <person name="Henrissat B."/>
            <person name="Morin E."/>
            <person name="Kohler A."/>
            <person name="Barry K."/>
            <person name="LaButti K."/>
            <person name="Morin E."/>
            <person name="Salamov A."/>
            <person name="Lipzen A."/>
            <person name="Mereny Z."/>
            <person name="Hegedus B."/>
            <person name="Baldrian P."/>
            <person name="Stursova M."/>
            <person name="Weitz H."/>
            <person name="Taylor A."/>
            <person name="Grigoriev I.V."/>
            <person name="Nagy L.G."/>
            <person name="Martin F."/>
            <person name="Kauserud H."/>
        </authorList>
    </citation>
    <scope>NUCLEOTIDE SEQUENCE</scope>
    <source>
        <strain evidence="4">9144</strain>
    </source>
</reference>
<dbReference type="SMART" id="SM00343">
    <property type="entry name" value="ZnF_C2HC"/>
    <property type="match status" value="1"/>
</dbReference>
<dbReference type="GO" id="GO:0008270">
    <property type="term" value="F:zinc ion binding"/>
    <property type="evidence" value="ECO:0007669"/>
    <property type="project" value="UniProtKB-KW"/>
</dbReference>
<dbReference type="GO" id="GO:0006397">
    <property type="term" value="P:mRNA processing"/>
    <property type="evidence" value="ECO:0007669"/>
    <property type="project" value="UniProtKB-KW"/>
</dbReference>
<keyword evidence="2" id="KW-0862">Zinc</keyword>